<keyword evidence="1" id="KW-0732">Signal</keyword>
<organism evidence="2 3">
    <name type="scientific">Pleurodeles waltl</name>
    <name type="common">Iberian ribbed newt</name>
    <dbReference type="NCBI Taxonomy" id="8319"/>
    <lineage>
        <taxon>Eukaryota</taxon>
        <taxon>Metazoa</taxon>
        <taxon>Chordata</taxon>
        <taxon>Craniata</taxon>
        <taxon>Vertebrata</taxon>
        <taxon>Euteleostomi</taxon>
        <taxon>Amphibia</taxon>
        <taxon>Batrachia</taxon>
        <taxon>Caudata</taxon>
        <taxon>Salamandroidea</taxon>
        <taxon>Salamandridae</taxon>
        <taxon>Pleurodelinae</taxon>
        <taxon>Pleurodeles</taxon>
    </lineage>
</organism>
<proteinExistence type="predicted"/>
<feature type="chain" id="PRO_5043709223" description="Secreted protein" evidence="1">
    <location>
        <begin position="21"/>
        <end position="110"/>
    </location>
</feature>
<reference evidence="2" key="1">
    <citation type="journal article" date="2022" name="bioRxiv">
        <title>Sequencing and chromosome-scale assembly of the giantPleurodeles waltlgenome.</title>
        <authorList>
            <person name="Brown T."/>
            <person name="Elewa A."/>
            <person name="Iarovenko S."/>
            <person name="Subramanian E."/>
            <person name="Araus A.J."/>
            <person name="Petzold A."/>
            <person name="Susuki M."/>
            <person name="Suzuki K.-i.T."/>
            <person name="Hayashi T."/>
            <person name="Toyoda A."/>
            <person name="Oliveira C."/>
            <person name="Osipova E."/>
            <person name="Leigh N.D."/>
            <person name="Simon A."/>
            <person name="Yun M.H."/>
        </authorList>
    </citation>
    <scope>NUCLEOTIDE SEQUENCE</scope>
    <source>
        <strain evidence="2">20211129_DDA</strain>
        <tissue evidence="2">Liver</tissue>
    </source>
</reference>
<protein>
    <recommendedName>
        <fullName evidence="4">Secreted protein</fullName>
    </recommendedName>
</protein>
<evidence type="ECO:0000313" key="2">
    <source>
        <dbReference type="EMBL" id="KAJ1104758.1"/>
    </source>
</evidence>
<accession>A0AAV7MUW3</accession>
<dbReference type="AlphaFoldDB" id="A0AAV7MUW3"/>
<sequence>MGRNAISKLILLFRVMSVLQHRPMRVPDACFRRLDELLCFWGNGGARIRFRALQLPWDSGRLHAPHFQSYYQAAHLQHVVEWFIEQYTDPLTHMLARPDKPHELLGLCGP</sequence>
<comment type="caution">
    <text evidence="2">The sequence shown here is derived from an EMBL/GenBank/DDBJ whole genome shotgun (WGS) entry which is preliminary data.</text>
</comment>
<dbReference type="Proteomes" id="UP001066276">
    <property type="component" value="Chromosome 9"/>
</dbReference>
<feature type="signal peptide" evidence="1">
    <location>
        <begin position="1"/>
        <end position="20"/>
    </location>
</feature>
<keyword evidence="3" id="KW-1185">Reference proteome</keyword>
<name>A0AAV7MUW3_PLEWA</name>
<dbReference type="EMBL" id="JANPWB010000013">
    <property type="protein sequence ID" value="KAJ1104758.1"/>
    <property type="molecule type" value="Genomic_DNA"/>
</dbReference>
<evidence type="ECO:0008006" key="4">
    <source>
        <dbReference type="Google" id="ProtNLM"/>
    </source>
</evidence>
<evidence type="ECO:0000313" key="3">
    <source>
        <dbReference type="Proteomes" id="UP001066276"/>
    </source>
</evidence>
<gene>
    <name evidence="2" type="ORF">NDU88_002167</name>
</gene>
<evidence type="ECO:0000256" key="1">
    <source>
        <dbReference type="SAM" id="SignalP"/>
    </source>
</evidence>